<dbReference type="RefSeq" id="WP_235005589.1">
    <property type="nucleotide sequence ID" value="NZ_BGZJ01000001.1"/>
</dbReference>
<keyword evidence="4" id="KW-1185">Reference proteome</keyword>
<dbReference type="InterPro" id="IPR051199">
    <property type="entry name" value="LPS_LOS_Heptosyltrfase"/>
</dbReference>
<evidence type="ECO:0000256" key="2">
    <source>
        <dbReference type="ARBA" id="ARBA00022679"/>
    </source>
</evidence>
<organism evidence="3 4">
    <name type="scientific">Mesosutterella multiformis</name>
    <dbReference type="NCBI Taxonomy" id="2259133"/>
    <lineage>
        <taxon>Bacteria</taxon>
        <taxon>Pseudomonadati</taxon>
        <taxon>Pseudomonadota</taxon>
        <taxon>Betaproteobacteria</taxon>
        <taxon>Burkholderiales</taxon>
        <taxon>Sutterellaceae</taxon>
        <taxon>Mesosutterella</taxon>
    </lineage>
</organism>
<evidence type="ECO:0000256" key="1">
    <source>
        <dbReference type="ARBA" id="ARBA00022676"/>
    </source>
</evidence>
<dbReference type="EMBL" id="BGZJ01000001">
    <property type="protein sequence ID" value="GBO93516.1"/>
    <property type="molecule type" value="Genomic_DNA"/>
</dbReference>
<protein>
    <submittedName>
        <fullName evidence="3">Heptosyltransferase II</fullName>
    </submittedName>
</protein>
<sequence>MSKTVLCRLPNHVGDCMMTLPALQLLADSGFTPSLIGKRFAEDLMAGMGWRYDPIEGQVLKDLGRVKEIARSTGDSPRGVLFPNSFGSALLFKLGGIRSAGYPTDGRGFLLDARLAEPGVTHEVNRFFTVAREAIIAWGGTPARDKPTPQLGLKLLARHRAGARNILRDNHITEDQKFVLLAPVARGLHKGQKKSWDHFDSLAKYIEELGYLPLALPSPHEVEEVRVSCPSARILEPTTLGTYAALCERASLVIANDSGISHVAAGIGARQITLIGVTDPTRTGPWNPAAVTLGSEGHWPTEEEVKNTVHRILTTEA</sequence>
<dbReference type="GO" id="GO:0009244">
    <property type="term" value="P:lipopolysaccharide core region biosynthetic process"/>
    <property type="evidence" value="ECO:0007669"/>
    <property type="project" value="TreeGrafter"/>
</dbReference>
<dbReference type="GO" id="GO:0008713">
    <property type="term" value="F:ADP-heptose-lipopolysaccharide heptosyltransferase activity"/>
    <property type="evidence" value="ECO:0007669"/>
    <property type="project" value="TreeGrafter"/>
</dbReference>
<dbReference type="PANTHER" id="PTHR30160:SF1">
    <property type="entry name" value="LIPOPOLYSACCHARIDE 1,2-N-ACETYLGLUCOSAMINETRANSFERASE-RELATED"/>
    <property type="match status" value="1"/>
</dbReference>
<name>A0A388SBC2_9BURK</name>
<evidence type="ECO:0000313" key="4">
    <source>
        <dbReference type="Proteomes" id="UP000266091"/>
    </source>
</evidence>
<reference evidence="3 4" key="1">
    <citation type="journal article" date="2018" name="Int. J. Syst. Evol. Microbiol.">
        <title>Mesosutterella multiformis gen. nov., sp. nov., a member of the family Sutterellaceae and Sutterella megalosphaeroides sp. nov., isolated from human faeces.</title>
        <authorList>
            <person name="Sakamoto M."/>
            <person name="Ikeyama N."/>
            <person name="Kunihiro T."/>
            <person name="Iino T."/>
            <person name="Yuki M."/>
            <person name="Ohkuma M."/>
        </authorList>
    </citation>
    <scope>NUCLEOTIDE SEQUENCE [LARGE SCALE GENOMIC DNA]</scope>
    <source>
        <strain evidence="3 4">4NBBH2</strain>
    </source>
</reference>
<dbReference type="Gene3D" id="3.40.50.2000">
    <property type="entry name" value="Glycogen Phosphorylase B"/>
    <property type="match status" value="2"/>
</dbReference>
<accession>A0A388SBC2</accession>
<comment type="caution">
    <text evidence="3">The sequence shown here is derived from an EMBL/GenBank/DDBJ whole genome shotgun (WGS) entry which is preliminary data.</text>
</comment>
<proteinExistence type="predicted"/>
<gene>
    <name evidence="3" type="primary">waaF</name>
    <name evidence="3" type="ORF">MESMUL_08700</name>
</gene>
<dbReference type="SUPFAM" id="SSF53756">
    <property type="entry name" value="UDP-Glycosyltransferase/glycogen phosphorylase"/>
    <property type="match status" value="1"/>
</dbReference>
<keyword evidence="2 3" id="KW-0808">Transferase</keyword>
<evidence type="ECO:0000313" key="3">
    <source>
        <dbReference type="EMBL" id="GBO93516.1"/>
    </source>
</evidence>
<keyword evidence="1" id="KW-0328">Glycosyltransferase</keyword>
<dbReference type="Pfam" id="PF01075">
    <property type="entry name" value="Glyco_transf_9"/>
    <property type="match status" value="1"/>
</dbReference>
<dbReference type="GO" id="GO:0005829">
    <property type="term" value="C:cytosol"/>
    <property type="evidence" value="ECO:0007669"/>
    <property type="project" value="TreeGrafter"/>
</dbReference>
<dbReference type="InterPro" id="IPR002201">
    <property type="entry name" value="Glyco_trans_9"/>
</dbReference>
<dbReference type="Proteomes" id="UP000266091">
    <property type="component" value="Unassembled WGS sequence"/>
</dbReference>
<dbReference type="PANTHER" id="PTHR30160">
    <property type="entry name" value="TETRAACYLDISACCHARIDE 4'-KINASE-RELATED"/>
    <property type="match status" value="1"/>
</dbReference>
<dbReference type="AlphaFoldDB" id="A0A388SBC2"/>